<evidence type="ECO:0000256" key="1">
    <source>
        <dbReference type="SAM" id="MobiDB-lite"/>
    </source>
</evidence>
<dbReference type="VEuPathDB" id="FungiDB:I7I52_03073"/>
<feature type="chain" id="PRO_5034722245" evidence="2">
    <location>
        <begin position="20"/>
        <end position="119"/>
    </location>
</feature>
<dbReference type="Proteomes" id="UP000670092">
    <property type="component" value="Unassembled WGS sequence"/>
</dbReference>
<keyword evidence="2" id="KW-0732">Signal</keyword>
<evidence type="ECO:0000313" key="4">
    <source>
        <dbReference type="Proteomes" id="UP000670092"/>
    </source>
</evidence>
<dbReference type="AlphaFoldDB" id="A0A8H8D7P4"/>
<proteinExistence type="predicted"/>
<evidence type="ECO:0000313" key="3">
    <source>
        <dbReference type="EMBL" id="KAG5304666.1"/>
    </source>
</evidence>
<name>A0A8H8D7P4_AJECA</name>
<organism evidence="3 4">
    <name type="scientific">Ajellomyces capsulatus</name>
    <name type="common">Darling's disease fungus</name>
    <name type="synonym">Histoplasma capsulatum</name>
    <dbReference type="NCBI Taxonomy" id="5037"/>
    <lineage>
        <taxon>Eukaryota</taxon>
        <taxon>Fungi</taxon>
        <taxon>Dikarya</taxon>
        <taxon>Ascomycota</taxon>
        <taxon>Pezizomycotina</taxon>
        <taxon>Eurotiomycetes</taxon>
        <taxon>Eurotiomycetidae</taxon>
        <taxon>Onygenales</taxon>
        <taxon>Ajellomycetaceae</taxon>
        <taxon>Histoplasma</taxon>
    </lineage>
</organism>
<feature type="compositionally biased region" description="Basic and acidic residues" evidence="1">
    <location>
        <begin position="88"/>
        <end position="97"/>
    </location>
</feature>
<feature type="signal peptide" evidence="2">
    <location>
        <begin position="1"/>
        <end position="19"/>
    </location>
</feature>
<reference evidence="3 4" key="1">
    <citation type="submission" date="2021-01" db="EMBL/GenBank/DDBJ databases">
        <title>Chromosome-level genome assembly of a human fungal pathogen reveals clustering of transcriptionally co-regulated genes.</title>
        <authorList>
            <person name="Voorhies M."/>
            <person name="Cohen S."/>
            <person name="Shea T.P."/>
            <person name="Petrus S."/>
            <person name="Munoz J.F."/>
            <person name="Poplawski S."/>
            <person name="Goldman W.E."/>
            <person name="Michael T."/>
            <person name="Cuomo C.A."/>
            <person name="Sil A."/>
            <person name="Beyhan S."/>
        </authorList>
    </citation>
    <scope>NUCLEOTIDE SEQUENCE [LARGE SCALE GENOMIC DNA]</scope>
    <source>
        <strain evidence="3 4">G184AR</strain>
    </source>
</reference>
<feature type="region of interest" description="Disordered" evidence="1">
    <location>
        <begin position="76"/>
        <end position="97"/>
    </location>
</feature>
<protein>
    <submittedName>
        <fullName evidence="3">Uncharacterized protein</fullName>
    </submittedName>
</protein>
<comment type="caution">
    <text evidence="3">The sequence shown here is derived from an EMBL/GenBank/DDBJ whole genome shotgun (WGS) entry which is preliminary data.</text>
</comment>
<sequence length="119" mass="13411">MGSFFLSFFFGEGMWGVQSIDNVRGSKSGRGEERKTGKSRGIGIGIDMKGCGGVCTCVHACVRAWYQEADDELKMGRKEKEKRKRGKEKRDGEVREVEKEERVKGVLEWREEMEGEVGG</sequence>
<dbReference type="EMBL" id="JAEVHI010000001">
    <property type="protein sequence ID" value="KAG5304666.1"/>
    <property type="molecule type" value="Genomic_DNA"/>
</dbReference>
<accession>A0A8H8D7P4</accession>
<evidence type="ECO:0000256" key="2">
    <source>
        <dbReference type="SAM" id="SignalP"/>
    </source>
</evidence>
<feature type="region of interest" description="Disordered" evidence="1">
    <location>
        <begin position="21"/>
        <end position="40"/>
    </location>
</feature>
<gene>
    <name evidence="3" type="ORF">I7I52_03073</name>
</gene>